<dbReference type="PANTHER" id="PTHR47959">
    <property type="entry name" value="ATP-DEPENDENT RNA HELICASE RHLE-RELATED"/>
    <property type="match status" value="1"/>
</dbReference>
<evidence type="ECO:0000256" key="5">
    <source>
        <dbReference type="ARBA" id="ARBA00038437"/>
    </source>
</evidence>
<dbReference type="Pfam" id="PF00271">
    <property type="entry name" value="Helicase_C"/>
    <property type="match status" value="1"/>
</dbReference>
<dbReference type="InterPro" id="IPR027417">
    <property type="entry name" value="P-loop_NTPase"/>
</dbReference>
<dbReference type="CDD" id="cd00268">
    <property type="entry name" value="DEADc"/>
    <property type="match status" value="1"/>
</dbReference>
<dbReference type="GO" id="GO:0005524">
    <property type="term" value="F:ATP binding"/>
    <property type="evidence" value="ECO:0007669"/>
    <property type="project" value="UniProtKB-KW"/>
</dbReference>
<evidence type="ECO:0000256" key="6">
    <source>
        <dbReference type="RuleBase" id="RU000492"/>
    </source>
</evidence>
<dbReference type="InterPro" id="IPR001650">
    <property type="entry name" value="Helicase_C-like"/>
</dbReference>
<dbReference type="GO" id="GO:0016787">
    <property type="term" value="F:hydrolase activity"/>
    <property type="evidence" value="ECO:0007669"/>
    <property type="project" value="UniProtKB-KW"/>
</dbReference>
<keyword evidence="2 6" id="KW-0378">Hydrolase</keyword>
<evidence type="ECO:0000313" key="10">
    <source>
        <dbReference type="Proteomes" id="UP001357733"/>
    </source>
</evidence>
<dbReference type="EC" id="3.6.4.-" evidence="9"/>
<dbReference type="InterPro" id="IPR044742">
    <property type="entry name" value="DEAD/DEAH_RhlB"/>
</dbReference>
<dbReference type="PROSITE" id="PS51194">
    <property type="entry name" value="HELICASE_CTER"/>
    <property type="match status" value="1"/>
</dbReference>
<dbReference type="Gene3D" id="3.40.50.300">
    <property type="entry name" value="P-loop containing nucleotide triphosphate hydrolases"/>
    <property type="match status" value="2"/>
</dbReference>
<dbReference type="GO" id="GO:0003724">
    <property type="term" value="F:RNA helicase activity"/>
    <property type="evidence" value="ECO:0007669"/>
    <property type="project" value="UniProtKB-ARBA"/>
</dbReference>
<evidence type="ECO:0000256" key="3">
    <source>
        <dbReference type="ARBA" id="ARBA00022806"/>
    </source>
</evidence>
<evidence type="ECO:0000259" key="8">
    <source>
        <dbReference type="PROSITE" id="PS51194"/>
    </source>
</evidence>
<dbReference type="InterPro" id="IPR014001">
    <property type="entry name" value="Helicase_ATP-bd"/>
</dbReference>
<dbReference type="RefSeq" id="WP_324618859.1">
    <property type="nucleotide sequence ID" value="NZ_JAYKOT010000001.1"/>
</dbReference>
<name>A0AAW9MWD8_9FIRM</name>
<reference evidence="9 10" key="1">
    <citation type="submission" date="2024-01" db="EMBL/GenBank/DDBJ databases">
        <title>Complete genome sequence of Citroniella saccharovorans strain M6.X9, isolated from human fecal sample.</title>
        <authorList>
            <person name="Cheng G."/>
            <person name="Westerholm M."/>
            <person name="Schnurer A."/>
        </authorList>
    </citation>
    <scope>NUCLEOTIDE SEQUENCE [LARGE SCALE GENOMIC DNA]</scope>
    <source>
        <strain evidence="9 10">DSM 29873</strain>
    </source>
</reference>
<evidence type="ECO:0000259" key="7">
    <source>
        <dbReference type="PROSITE" id="PS51192"/>
    </source>
</evidence>
<keyword evidence="10" id="KW-1185">Reference proteome</keyword>
<comment type="similarity">
    <text evidence="5 6">Belongs to the DEAD box helicase family.</text>
</comment>
<dbReference type="Gene3D" id="3.30.70.330">
    <property type="match status" value="1"/>
</dbReference>
<protein>
    <submittedName>
        <fullName evidence="9">DEAD/DEAH box helicase</fullName>
        <ecNumber evidence="9">3.6.4.-</ecNumber>
    </submittedName>
</protein>
<dbReference type="InterPro" id="IPR011545">
    <property type="entry name" value="DEAD/DEAH_box_helicase_dom"/>
</dbReference>
<dbReference type="PROSITE" id="PS51192">
    <property type="entry name" value="HELICASE_ATP_BIND_1"/>
    <property type="match status" value="1"/>
</dbReference>
<dbReference type="InterPro" id="IPR005580">
    <property type="entry name" value="DbpA/CsdA_RNA-bd_dom"/>
</dbReference>
<evidence type="ECO:0000256" key="4">
    <source>
        <dbReference type="ARBA" id="ARBA00022840"/>
    </source>
</evidence>
<evidence type="ECO:0000256" key="2">
    <source>
        <dbReference type="ARBA" id="ARBA00022801"/>
    </source>
</evidence>
<dbReference type="GO" id="GO:0003676">
    <property type="term" value="F:nucleic acid binding"/>
    <property type="evidence" value="ECO:0007669"/>
    <property type="project" value="InterPro"/>
</dbReference>
<dbReference type="InterPro" id="IPR012677">
    <property type="entry name" value="Nucleotide-bd_a/b_plait_sf"/>
</dbReference>
<dbReference type="GO" id="GO:0005829">
    <property type="term" value="C:cytosol"/>
    <property type="evidence" value="ECO:0007669"/>
    <property type="project" value="TreeGrafter"/>
</dbReference>
<dbReference type="InterPro" id="IPR050079">
    <property type="entry name" value="DEAD_box_RNA_helicase"/>
</dbReference>
<gene>
    <name evidence="9" type="ORF">VLK81_02110</name>
</gene>
<evidence type="ECO:0000256" key="1">
    <source>
        <dbReference type="ARBA" id="ARBA00022741"/>
    </source>
</evidence>
<feature type="domain" description="Helicase ATP-binding" evidence="7">
    <location>
        <begin position="33"/>
        <end position="203"/>
    </location>
</feature>
<dbReference type="CDD" id="cd12252">
    <property type="entry name" value="RRM_DbpA"/>
    <property type="match status" value="1"/>
</dbReference>
<dbReference type="SMART" id="SM00487">
    <property type="entry name" value="DEXDc"/>
    <property type="match status" value="1"/>
</dbReference>
<dbReference type="AlphaFoldDB" id="A0AAW9MWD8"/>
<dbReference type="PROSITE" id="PS00039">
    <property type="entry name" value="DEAD_ATP_HELICASE"/>
    <property type="match status" value="1"/>
</dbReference>
<feature type="domain" description="Helicase C-terminal" evidence="8">
    <location>
        <begin position="229"/>
        <end position="374"/>
    </location>
</feature>
<comment type="caution">
    <text evidence="9">The sequence shown here is derived from an EMBL/GenBank/DDBJ whole genome shotgun (WGS) entry which is preliminary data.</text>
</comment>
<organism evidence="9 10">
    <name type="scientific">Citroniella saccharovorans</name>
    <dbReference type="NCBI Taxonomy" id="2053367"/>
    <lineage>
        <taxon>Bacteria</taxon>
        <taxon>Bacillati</taxon>
        <taxon>Bacillota</taxon>
        <taxon>Tissierellia</taxon>
        <taxon>Tissierellales</taxon>
        <taxon>Peptoniphilaceae</taxon>
        <taxon>Citroniella</taxon>
    </lineage>
</organism>
<keyword evidence="3 6" id="KW-0347">Helicase</keyword>
<dbReference type="EMBL" id="JAYKOT010000001">
    <property type="protein sequence ID" value="MEB3428827.1"/>
    <property type="molecule type" value="Genomic_DNA"/>
</dbReference>
<dbReference type="CDD" id="cd18787">
    <property type="entry name" value="SF2_C_DEAD"/>
    <property type="match status" value="1"/>
</dbReference>
<dbReference type="Pfam" id="PF00270">
    <property type="entry name" value="DEAD"/>
    <property type="match status" value="1"/>
</dbReference>
<keyword evidence="1 6" id="KW-0547">Nucleotide-binding</keyword>
<dbReference type="Proteomes" id="UP001357733">
    <property type="component" value="Unassembled WGS sequence"/>
</dbReference>
<keyword evidence="4 6" id="KW-0067">ATP-binding</keyword>
<dbReference type="Pfam" id="PF03880">
    <property type="entry name" value="DbpA"/>
    <property type="match status" value="1"/>
</dbReference>
<accession>A0AAW9MWD8</accession>
<dbReference type="SUPFAM" id="SSF52540">
    <property type="entry name" value="P-loop containing nucleoside triphosphate hydrolases"/>
    <property type="match status" value="1"/>
</dbReference>
<evidence type="ECO:0000313" key="9">
    <source>
        <dbReference type="EMBL" id="MEB3428827.1"/>
    </source>
</evidence>
<sequence>MSLEFENYFSSQIVKAVKDIGFESLSEVQKNSIPPILEGKDIICQAETGSGKTAAFSLPIIEKIKGEDSLSALILTPTRELNLQLSNEIKKFIKYRKDLSVVSIYGGDSIRGQLKDLRKKPSIVVATPGRLIDFLNRGKINLSFLKFIVLDEADEMFDMGFREDIENIFSYLNEDVQKLFFSATMPKVILDFIKKYLKNPEIIKLRKKTLTSSSVDENYMQIEEIEKNEVINRVLYLYRPNKAIIFSNTKEKTRQIADYLIENSYKALALNGDLKQENRKKVMDSFRCGSTNVLVATDVAARGLDISDVDLVINYDIPQSPEYYVHRIGRTGRFGKEGMAISFVRKRDSRAISNIRNITKNDMRQLEVPSRNKLKEIQIEKLTELIHKTPKDELQSINYLLEKFSAIEIASALISHYMKDSEKKFKNLEYVDDGKKRRNRKKEIRKSKVRIFANFGKRDNISKAEVLKFLIEKGRLPKEAFGTIDLLRSFSFIDVDKAYSKKLIENVNGKKLKNRPVKLEISRK</sequence>
<dbReference type="PANTHER" id="PTHR47959:SF1">
    <property type="entry name" value="ATP-DEPENDENT RNA HELICASE DBPA"/>
    <property type="match status" value="1"/>
</dbReference>
<dbReference type="SMART" id="SM00490">
    <property type="entry name" value="HELICc"/>
    <property type="match status" value="1"/>
</dbReference>
<dbReference type="InterPro" id="IPR000629">
    <property type="entry name" value="RNA-helicase_DEAD-box_CS"/>
</dbReference>
<proteinExistence type="inferred from homology"/>